<dbReference type="PROSITE" id="PS51502">
    <property type="entry name" value="S_R_A_B_BARREL"/>
    <property type="match status" value="1"/>
</dbReference>
<dbReference type="InterPro" id="IPR011008">
    <property type="entry name" value="Dimeric_a/b-barrel"/>
</dbReference>
<protein>
    <submittedName>
        <fullName evidence="2">Dabb family protein</fullName>
    </submittedName>
</protein>
<dbReference type="AlphaFoldDB" id="A0AAU7LM16"/>
<dbReference type="SUPFAM" id="SSF54909">
    <property type="entry name" value="Dimeric alpha+beta barrel"/>
    <property type="match status" value="1"/>
</dbReference>
<dbReference type="PANTHER" id="PTHR37832">
    <property type="entry name" value="BLL2683 PROTEIN"/>
    <property type="match status" value="1"/>
</dbReference>
<dbReference type="PANTHER" id="PTHR37832:SF1">
    <property type="entry name" value="STRESS-RESPONSE A_B BARREL DOMAIN-CONTAINING PROTEIN"/>
    <property type="match status" value="1"/>
</dbReference>
<feature type="domain" description="Stress-response A/B barrel" evidence="1">
    <location>
        <begin position="2"/>
        <end position="97"/>
    </location>
</feature>
<dbReference type="RefSeq" id="WP_349276661.1">
    <property type="nucleotide sequence ID" value="NZ_CBCSCU010000011.1"/>
</dbReference>
<accession>A0AAU7LM16</accession>
<sequence>MLNHVVMFRRKAEVAADAAQEAALIARMDALGGQIDVVRGWRLSANELDRPVCWGYVLESSFDDAEELNAYLFHPLHQALIGDLKPCFEWAAVDYTV</sequence>
<evidence type="ECO:0000259" key="1">
    <source>
        <dbReference type="PROSITE" id="PS51502"/>
    </source>
</evidence>
<dbReference type="InterPro" id="IPR013097">
    <property type="entry name" value="Dabb"/>
</dbReference>
<gene>
    <name evidence="2" type="ORF">ABLV49_11995</name>
</gene>
<name>A0AAU7LM16_9BURK</name>
<dbReference type="Gene3D" id="3.30.70.100">
    <property type="match status" value="1"/>
</dbReference>
<organism evidence="2">
    <name type="scientific">Polaromonas hydrogenivorans</name>
    <dbReference type="NCBI Taxonomy" id="335476"/>
    <lineage>
        <taxon>Bacteria</taxon>
        <taxon>Pseudomonadati</taxon>
        <taxon>Pseudomonadota</taxon>
        <taxon>Betaproteobacteria</taxon>
        <taxon>Burkholderiales</taxon>
        <taxon>Comamonadaceae</taxon>
        <taxon>Polaromonas</taxon>
    </lineage>
</organism>
<dbReference type="SMART" id="SM00886">
    <property type="entry name" value="Dabb"/>
    <property type="match status" value="1"/>
</dbReference>
<reference evidence="2" key="1">
    <citation type="submission" date="2024-05" db="EMBL/GenBank/DDBJ databases">
        <authorList>
            <person name="Bunk B."/>
            <person name="Swiderski J."/>
            <person name="Sproer C."/>
            <person name="Thiel V."/>
        </authorList>
    </citation>
    <scope>NUCLEOTIDE SEQUENCE</scope>
    <source>
        <strain evidence="2">DSM 17735</strain>
    </source>
</reference>
<dbReference type="Pfam" id="PF07876">
    <property type="entry name" value="Dabb"/>
    <property type="match status" value="1"/>
</dbReference>
<proteinExistence type="predicted"/>
<evidence type="ECO:0000313" key="2">
    <source>
        <dbReference type="EMBL" id="XBP68636.1"/>
    </source>
</evidence>
<dbReference type="EMBL" id="CP157675">
    <property type="protein sequence ID" value="XBP68636.1"/>
    <property type="molecule type" value="Genomic_DNA"/>
</dbReference>